<protein>
    <submittedName>
        <fullName evidence="2">DUF4007 family protein</fullName>
    </submittedName>
</protein>
<evidence type="ECO:0000313" key="2">
    <source>
        <dbReference type="EMBL" id="MCD8739049.1"/>
    </source>
</evidence>
<gene>
    <name evidence="2" type="ORF">LT679_00420</name>
</gene>
<organism evidence="2 3">
    <name type="scientific">Mucilaginibacter roseus</name>
    <dbReference type="NCBI Taxonomy" id="1528868"/>
    <lineage>
        <taxon>Bacteria</taxon>
        <taxon>Pseudomonadati</taxon>
        <taxon>Bacteroidota</taxon>
        <taxon>Sphingobacteriia</taxon>
        <taxon>Sphingobacteriales</taxon>
        <taxon>Sphingobacteriaceae</taxon>
        <taxon>Mucilaginibacter</taxon>
    </lineage>
</organism>
<name>A0ABS8TZG5_9SPHI</name>
<evidence type="ECO:0000259" key="1">
    <source>
        <dbReference type="Pfam" id="PF13182"/>
    </source>
</evidence>
<feature type="domain" description="DUF4007" evidence="1">
    <location>
        <begin position="5"/>
        <end position="290"/>
    </location>
</feature>
<evidence type="ECO:0000313" key="3">
    <source>
        <dbReference type="Proteomes" id="UP001199919"/>
    </source>
</evidence>
<comment type="caution">
    <text evidence="2">The sequence shown here is derived from an EMBL/GenBank/DDBJ whole genome shotgun (WGS) entry which is preliminary data.</text>
</comment>
<accession>A0ABS8TZG5</accession>
<proteinExistence type="predicted"/>
<dbReference type="Proteomes" id="UP001199919">
    <property type="component" value="Unassembled WGS sequence"/>
</dbReference>
<dbReference type="Pfam" id="PF13182">
    <property type="entry name" value="DUF4007"/>
    <property type="match status" value="1"/>
</dbReference>
<dbReference type="RefSeq" id="WP_232174924.1">
    <property type="nucleotide sequence ID" value="NZ_JAJPWV010000001.1"/>
</dbReference>
<dbReference type="InterPro" id="IPR025248">
    <property type="entry name" value="DUF4007"/>
</dbReference>
<reference evidence="2 3" key="1">
    <citation type="submission" date="2021-12" db="EMBL/GenBank/DDBJ databases">
        <title>Mucilaginibacter roseus genome.</title>
        <authorList>
            <person name="Ferreira J.R."/>
            <person name="Newman J.D."/>
        </authorList>
    </citation>
    <scope>NUCLEOTIDE SEQUENCE [LARGE SCALE GENOMIC DNA]</scope>
    <source>
        <strain evidence="2 3">LMG 28454</strain>
    </source>
</reference>
<sequence length="291" mass="34091">MKIGFSGHETFVCRTFWLKKGYDYVTAGRSFTQEDAVVRLGVGKNMVTSISFWMRGFHILDREQQQITQLGNFLFEERDPFLEDIGSLWLLHYSAIKNEKLFIFNSFFNEFSKERSEFTKEHLISFMKRKTEAEEMRLFSDKTYDSDANVLLRTYLRSNDGKVDLEDETANLLVELNLLSDFYKENTEGRLVQWYRIGRQARYNLPGAILLFSILDRFGEESQSLSFGDLLEAPNSPGVIFRLSEKGLEEQIKELVDQYDGELIFSETAGNQVLQIKNRLDKWQILEEYYA</sequence>
<keyword evidence="3" id="KW-1185">Reference proteome</keyword>
<dbReference type="EMBL" id="JAJPWV010000001">
    <property type="protein sequence ID" value="MCD8739049.1"/>
    <property type="molecule type" value="Genomic_DNA"/>
</dbReference>